<evidence type="ECO:0000256" key="1">
    <source>
        <dbReference type="ARBA" id="ARBA00009617"/>
    </source>
</evidence>
<sequence>MSTETRRETRKEDRVGFWEKTSLGAGYLALFYGNAGVKSLAIPVYQMVLGVNPALLGLVLAIPRFWDALTDPIVGFISDNTHSRFGRRKPIIVIGAIVQALAFGAIWMVPAGMSQTATIAYLIGALLLFYTCFSVFSVPLMSLTYEMTPDYQERTRVAAFGGFFGKIGELTYSWVFWVANLAFFGSVMFGVRTVGWIIAIVVMGLVGMIPGLFVRERYFKKAVKQERVRLGPAFRAAFSNRAFTVLIGLTVCQVLAGMLASNIDYYLLVYYMCDGDIVEGSKWKGVLSTGYAVLGIGMIYPVNWLANRYGKRTTLSLIFGLVLLGGVGKWFIYTPGHLWKILLDPLLCGPVWTALNVLTPSMLADVCDDDELRHGLRREGMLGALFSWIQKTGYALAFFGAGVALNLTGFDATLGGAQAGGTILGMRLTLALSTVLWAAIAIALLCFYPLSRQRAYEIRDQLEARRGTV</sequence>
<keyword evidence="2" id="KW-0472">Membrane</keyword>
<accession>B1ZMQ4</accession>
<keyword evidence="2" id="KW-1133">Transmembrane helix</keyword>
<feature type="transmembrane region" description="Helical" evidence="2">
    <location>
        <begin position="242"/>
        <end position="263"/>
    </location>
</feature>
<dbReference type="Proteomes" id="UP000007013">
    <property type="component" value="Chromosome"/>
</dbReference>
<dbReference type="PANTHER" id="PTHR11328">
    <property type="entry name" value="MAJOR FACILITATOR SUPERFAMILY DOMAIN-CONTAINING PROTEIN"/>
    <property type="match status" value="1"/>
</dbReference>
<dbReference type="HOGENOM" id="CLU_027408_6_0_0"/>
<dbReference type="GO" id="GO:0008643">
    <property type="term" value="P:carbohydrate transport"/>
    <property type="evidence" value="ECO:0007669"/>
    <property type="project" value="InterPro"/>
</dbReference>
<dbReference type="OrthoDB" id="181905at2"/>
<reference evidence="3 4" key="1">
    <citation type="journal article" date="2011" name="J. Bacteriol.">
        <title>Genome sequence of the verrucomicrobium Opitutus terrae PB90-1, an abundant inhabitant of rice paddy soil ecosystems.</title>
        <authorList>
            <person name="van Passel M.W."/>
            <person name="Kant R."/>
            <person name="Palva A."/>
            <person name="Copeland A."/>
            <person name="Lucas S."/>
            <person name="Lapidus A."/>
            <person name="Glavina del Rio T."/>
            <person name="Pitluck S."/>
            <person name="Goltsman E."/>
            <person name="Clum A."/>
            <person name="Sun H."/>
            <person name="Schmutz J."/>
            <person name="Larimer F.W."/>
            <person name="Land M.L."/>
            <person name="Hauser L."/>
            <person name="Kyrpides N."/>
            <person name="Mikhailova N."/>
            <person name="Richardson P.P."/>
            <person name="Janssen P.H."/>
            <person name="de Vos W.M."/>
            <person name="Smidt H."/>
        </authorList>
    </citation>
    <scope>NUCLEOTIDE SEQUENCE [LARGE SCALE GENOMIC DNA]</scope>
    <source>
        <strain evidence="4">DSM 11246 / JCM 15787 / PB90-1</strain>
    </source>
</reference>
<dbReference type="PANTHER" id="PTHR11328:SF24">
    <property type="entry name" value="MAJOR FACILITATOR SUPERFAMILY (MFS) PROFILE DOMAIN-CONTAINING PROTEIN"/>
    <property type="match status" value="1"/>
</dbReference>
<dbReference type="STRING" id="452637.Oter_2049"/>
<dbReference type="SUPFAM" id="SSF103473">
    <property type="entry name" value="MFS general substrate transporter"/>
    <property type="match status" value="1"/>
</dbReference>
<dbReference type="InterPro" id="IPR036259">
    <property type="entry name" value="MFS_trans_sf"/>
</dbReference>
<dbReference type="Pfam" id="PF13347">
    <property type="entry name" value="MFS_2"/>
    <property type="match status" value="1"/>
</dbReference>
<dbReference type="GO" id="GO:0015293">
    <property type="term" value="F:symporter activity"/>
    <property type="evidence" value="ECO:0007669"/>
    <property type="project" value="InterPro"/>
</dbReference>
<dbReference type="GO" id="GO:0005886">
    <property type="term" value="C:plasma membrane"/>
    <property type="evidence" value="ECO:0007669"/>
    <property type="project" value="TreeGrafter"/>
</dbReference>
<feature type="transmembrane region" description="Helical" evidence="2">
    <location>
        <begin position="314"/>
        <end position="332"/>
    </location>
</feature>
<dbReference type="Gene3D" id="1.20.1250.20">
    <property type="entry name" value="MFS general substrate transporter like domains"/>
    <property type="match status" value="2"/>
</dbReference>
<comment type="similarity">
    <text evidence="1">Belongs to the sodium:galactoside symporter (TC 2.A.2) family.</text>
</comment>
<feature type="transmembrane region" description="Helical" evidence="2">
    <location>
        <begin position="157"/>
        <end position="179"/>
    </location>
</feature>
<feature type="transmembrane region" description="Helical" evidence="2">
    <location>
        <begin position="283"/>
        <end position="302"/>
    </location>
</feature>
<feature type="transmembrane region" description="Helical" evidence="2">
    <location>
        <begin position="194"/>
        <end position="214"/>
    </location>
</feature>
<evidence type="ECO:0000313" key="3">
    <source>
        <dbReference type="EMBL" id="ACB75332.1"/>
    </source>
</evidence>
<keyword evidence="2" id="KW-0812">Transmembrane</keyword>
<dbReference type="EMBL" id="CP001032">
    <property type="protein sequence ID" value="ACB75332.1"/>
    <property type="molecule type" value="Genomic_DNA"/>
</dbReference>
<proteinExistence type="inferred from homology"/>
<evidence type="ECO:0000313" key="4">
    <source>
        <dbReference type="Proteomes" id="UP000007013"/>
    </source>
</evidence>
<name>B1ZMQ4_OPITP</name>
<dbReference type="RefSeq" id="WP_012374869.1">
    <property type="nucleotide sequence ID" value="NC_010571.1"/>
</dbReference>
<protein>
    <submittedName>
        <fullName evidence="3">Na+/melibiose symporter and related transporters-like protein</fullName>
    </submittedName>
</protein>
<dbReference type="KEGG" id="ote:Oter_2049"/>
<feature type="transmembrane region" description="Helical" evidence="2">
    <location>
        <begin position="91"/>
        <end position="113"/>
    </location>
</feature>
<keyword evidence="4" id="KW-1185">Reference proteome</keyword>
<feature type="transmembrane region" description="Helical" evidence="2">
    <location>
        <begin position="338"/>
        <end position="359"/>
    </location>
</feature>
<dbReference type="AlphaFoldDB" id="B1ZMQ4"/>
<evidence type="ECO:0000256" key="2">
    <source>
        <dbReference type="SAM" id="Phobius"/>
    </source>
</evidence>
<gene>
    <name evidence="3" type="ordered locus">Oter_2049</name>
</gene>
<feature type="transmembrane region" description="Helical" evidence="2">
    <location>
        <begin position="380"/>
        <end position="408"/>
    </location>
</feature>
<dbReference type="eggNOG" id="COG2211">
    <property type="taxonomic scope" value="Bacteria"/>
</dbReference>
<dbReference type="InterPro" id="IPR039672">
    <property type="entry name" value="MFS_2"/>
</dbReference>
<feature type="transmembrane region" description="Helical" evidence="2">
    <location>
        <begin position="428"/>
        <end position="450"/>
    </location>
</feature>
<feature type="transmembrane region" description="Helical" evidence="2">
    <location>
        <begin position="119"/>
        <end position="145"/>
    </location>
</feature>
<organism evidence="3 4">
    <name type="scientific">Opitutus terrae (strain DSM 11246 / JCM 15787 / PB90-1)</name>
    <dbReference type="NCBI Taxonomy" id="452637"/>
    <lineage>
        <taxon>Bacteria</taxon>
        <taxon>Pseudomonadati</taxon>
        <taxon>Verrucomicrobiota</taxon>
        <taxon>Opitutia</taxon>
        <taxon>Opitutales</taxon>
        <taxon>Opitutaceae</taxon>
        <taxon>Opitutus</taxon>
    </lineage>
</organism>